<dbReference type="RefSeq" id="WP_169603513.1">
    <property type="nucleotide sequence ID" value="NZ_CP046565.1"/>
</dbReference>
<dbReference type="CDD" id="cd06587">
    <property type="entry name" value="VOC"/>
    <property type="match status" value="1"/>
</dbReference>
<feature type="domain" description="VOC" evidence="1">
    <location>
        <begin position="1"/>
        <end position="116"/>
    </location>
</feature>
<dbReference type="AlphaFoldDB" id="A0A858Q8Q9"/>
<sequence length="119" mass="13284">MSYLALATRQFEAMAEFYASRLGFPVLRGWDRPNSRGCLLDLNGLKLEILDAARERAPLELGPLGDRVHLVIEVEDVDAAYGNLAIDAPPPVTTSWGTRMFALRDPDGTPVHYLQWTNE</sequence>
<evidence type="ECO:0000313" key="3">
    <source>
        <dbReference type="Proteomes" id="UP000503004"/>
    </source>
</evidence>
<proteinExistence type="predicted"/>
<keyword evidence="3" id="KW-1185">Reference proteome</keyword>
<dbReference type="EMBL" id="CP046565">
    <property type="protein sequence ID" value="QJD30239.1"/>
    <property type="molecule type" value="Genomic_DNA"/>
</dbReference>
<accession>A0A858Q8Q9</accession>
<dbReference type="Gene3D" id="3.10.180.10">
    <property type="entry name" value="2,3-Dihydroxybiphenyl 1,2-Dioxygenase, domain 1"/>
    <property type="match status" value="1"/>
</dbReference>
<evidence type="ECO:0000259" key="1">
    <source>
        <dbReference type="PROSITE" id="PS51819"/>
    </source>
</evidence>
<reference evidence="3" key="1">
    <citation type="submission" date="2019-12" db="EMBL/GenBank/DDBJ databases">
        <authorList>
            <person name="Awala S.I."/>
            <person name="Rhee S.K."/>
        </authorList>
    </citation>
    <scope>NUCLEOTIDE SEQUENCE [LARGE SCALE GENOMIC DNA]</scope>
    <source>
        <strain evidence="3">IM1</strain>
    </source>
</reference>
<protein>
    <recommendedName>
        <fullName evidence="1">VOC domain-containing protein</fullName>
    </recommendedName>
</protein>
<dbReference type="Proteomes" id="UP000503004">
    <property type="component" value="Chromosome"/>
</dbReference>
<organism evidence="2 3">
    <name type="scientific">Methylococcus geothermalis</name>
    <dbReference type="NCBI Taxonomy" id="2681310"/>
    <lineage>
        <taxon>Bacteria</taxon>
        <taxon>Pseudomonadati</taxon>
        <taxon>Pseudomonadota</taxon>
        <taxon>Gammaproteobacteria</taxon>
        <taxon>Methylococcales</taxon>
        <taxon>Methylococcaceae</taxon>
        <taxon>Methylococcus</taxon>
    </lineage>
</organism>
<dbReference type="PROSITE" id="PS51819">
    <property type="entry name" value="VOC"/>
    <property type="match status" value="1"/>
</dbReference>
<dbReference type="InterPro" id="IPR029068">
    <property type="entry name" value="Glyas_Bleomycin-R_OHBP_Dase"/>
</dbReference>
<dbReference type="InterPro" id="IPR037523">
    <property type="entry name" value="VOC_core"/>
</dbReference>
<dbReference type="Pfam" id="PF00903">
    <property type="entry name" value="Glyoxalase"/>
    <property type="match status" value="1"/>
</dbReference>
<gene>
    <name evidence="2" type="ORF">GNH96_09830</name>
</gene>
<dbReference type="SUPFAM" id="SSF54593">
    <property type="entry name" value="Glyoxalase/Bleomycin resistance protein/Dihydroxybiphenyl dioxygenase"/>
    <property type="match status" value="1"/>
</dbReference>
<name>A0A858Q8Q9_9GAMM</name>
<dbReference type="KEGG" id="metu:GNH96_09830"/>
<evidence type="ECO:0000313" key="2">
    <source>
        <dbReference type="EMBL" id="QJD30239.1"/>
    </source>
</evidence>
<dbReference type="InterPro" id="IPR004360">
    <property type="entry name" value="Glyas_Fos-R_dOase_dom"/>
</dbReference>